<keyword evidence="4" id="KW-1185">Reference proteome</keyword>
<dbReference type="InterPro" id="IPR038648">
    <property type="entry name" value="PHR_sf"/>
</dbReference>
<dbReference type="RefSeq" id="XP_001024457.2">
    <property type="nucleotide sequence ID" value="XM_001024457.3"/>
</dbReference>
<feature type="domain" description="PHR" evidence="2">
    <location>
        <begin position="315"/>
        <end position="475"/>
    </location>
</feature>
<sequence length="476" mass="55515">MKLNYSEIFLEGNIQQQVYLKKILVNQFESKNFFNKDYQLQQNQKIANRKEVKNILINQQKVSSKKSSIQYIKSPQITPKSSIAQLKQETEKKTEMQVQFCQKKEHHQNPMNLVCLSEECEFKGLLCSFCLIEKHSQHVNDCVPLKKVLQALNKVNNPNTKEELGFIGCDILKQHYFLFSQFRRYITAIQDSIKSLEQAIEKKMLELRQESELFVGNLLEQSLEKLNHPNCNADTIQQELKKLFPLLQISPIQGEVQCLGVEQKQKEAERITKSAELLERECKFWMEKSLEDLKKLENNILIATRRRPISKISQSRFGKSQQGWVLSETEALTFEINKEQDIWLKGFGMYEVISLPKDCTNDRENNGNLNLDIKLFQGGNTSGKVLHEETIQISRDLHANYDHIIELNLQKPLKLETKQKYTITMKPNRDCISYFGYNGCYQTSDFKYYDSIVSKDLKNNSSGVLLGQFPVFYFEE</sequence>
<protein>
    <submittedName>
        <fullName evidence="3">PHR domain protein</fullName>
    </submittedName>
</protein>
<dbReference type="Proteomes" id="UP000009168">
    <property type="component" value="Unassembled WGS sequence"/>
</dbReference>
<dbReference type="eggNOG" id="ENOG502SKIP">
    <property type="taxonomic scope" value="Eukaryota"/>
</dbReference>
<dbReference type="HOGENOM" id="CLU_045480_0_0_1"/>
<name>I7LX96_TETTS</name>
<dbReference type="KEGG" id="tet:TTHERM_00298230"/>
<dbReference type="AlphaFoldDB" id="I7LX96"/>
<evidence type="ECO:0000259" key="2">
    <source>
        <dbReference type="Pfam" id="PF08005"/>
    </source>
</evidence>
<accession>I7LX96</accession>
<evidence type="ECO:0000313" key="4">
    <source>
        <dbReference type="Proteomes" id="UP000009168"/>
    </source>
</evidence>
<dbReference type="EMBL" id="GG662449">
    <property type="protein sequence ID" value="EAS04212.2"/>
    <property type="molecule type" value="Genomic_DNA"/>
</dbReference>
<dbReference type="Pfam" id="PF08005">
    <property type="entry name" value="PHR"/>
    <property type="match status" value="1"/>
</dbReference>
<evidence type="ECO:0000256" key="1">
    <source>
        <dbReference type="SAM" id="Coils"/>
    </source>
</evidence>
<keyword evidence="1" id="KW-0175">Coiled coil</keyword>
<dbReference type="OMA" id="EVDCQQK"/>
<gene>
    <name evidence="3" type="ORF">TTHERM_00298230</name>
</gene>
<dbReference type="InParanoid" id="I7LX96"/>
<dbReference type="GeneID" id="7823147"/>
<dbReference type="OrthoDB" id="284179at2759"/>
<feature type="coiled-coil region" evidence="1">
    <location>
        <begin position="186"/>
        <end position="213"/>
    </location>
</feature>
<evidence type="ECO:0000313" key="3">
    <source>
        <dbReference type="EMBL" id="EAS04212.2"/>
    </source>
</evidence>
<dbReference type="InterPro" id="IPR012983">
    <property type="entry name" value="PHR"/>
</dbReference>
<feature type="coiled-coil region" evidence="1">
    <location>
        <begin position="261"/>
        <end position="306"/>
    </location>
</feature>
<dbReference type="Gene3D" id="2.60.120.820">
    <property type="entry name" value="PHR domain"/>
    <property type="match status" value="1"/>
</dbReference>
<reference evidence="4" key="1">
    <citation type="journal article" date="2006" name="PLoS Biol.">
        <title>Macronuclear genome sequence of the ciliate Tetrahymena thermophila, a model eukaryote.</title>
        <authorList>
            <person name="Eisen J.A."/>
            <person name="Coyne R.S."/>
            <person name="Wu M."/>
            <person name="Wu D."/>
            <person name="Thiagarajan M."/>
            <person name="Wortman J.R."/>
            <person name="Badger J.H."/>
            <person name="Ren Q."/>
            <person name="Amedeo P."/>
            <person name="Jones K.M."/>
            <person name="Tallon L.J."/>
            <person name="Delcher A.L."/>
            <person name="Salzberg S.L."/>
            <person name="Silva J.C."/>
            <person name="Haas B.J."/>
            <person name="Majoros W.H."/>
            <person name="Farzad M."/>
            <person name="Carlton J.M."/>
            <person name="Smith R.K. Jr."/>
            <person name="Garg J."/>
            <person name="Pearlman R.E."/>
            <person name="Karrer K.M."/>
            <person name="Sun L."/>
            <person name="Manning G."/>
            <person name="Elde N.C."/>
            <person name="Turkewitz A.P."/>
            <person name="Asai D.J."/>
            <person name="Wilkes D.E."/>
            <person name="Wang Y."/>
            <person name="Cai H."/>
            <person name="Collins K."/>
            <person name="Stewart B.A."/>
            <person name="Lee S.R."/>
            <person name="Wilamowska K."/>
            <person name="Weinberg Z."/>
            <person name="Ruzzo W.L."/>
            <person name="Wloga D."/>
            <person name="Gaertig J."/>
            <person name="Frankel J."/>
            <person name="Tsao C.-C."/>
            <person name="Gorovsky M.A."/>
            <person name="Keeling P.J."/>
            <person name="Waller R.F."/>
            <person name="Patron N.J."/>
            <person name="Cherry J.M."/>
            <person name="Stover N.A."/>
            <person name="Krieger C.J."/>
            <person name="del Toro C."/>
            <person name="Ryder H.F."/>
            <person name="Williamson S.C."/>
            <person name="Barbeau R.A."/>
            <person name="Hamilton E.P."/>
            <person name="Orias E."/>
        </authorList>
    </citation>
    <scope>NUCLEOTIDE SEQUENCE [LARGE SCALE GENOMIC DNA]</scope>
    <source>
        <strain evidence="4">SB210</strain>
    </source>
</reference>
<proteinExistence type="predicted"/>
<organism evidence="3 4">
    <name type="scientific">Tetrahymena thermophila (strain SB210)</name>
    <dbReference type="NCBI Taxonomy" id="312017"/>
    <lineage>
        <taxon>Eukaryota</taxon>
        <taxon>Sar</taxon>
        <taxon>Alveolata</taxon>
        <taxon>Ciliophora</taxon>
        <taxon>Intramacronucleata</taxon>
        <taxon>Oligohymenophorea</taxon>
        <taxon>Hymenostomatida</taxon>
        <taxon>Tetrahymenina</taxon>
        <taxon>Tetrahymenidae</taxon>
        <taxon>Tetrahymena</taxon>
    </lineage>
</organism>